<dbReference type="InterPro" id="IPR007421">
    <property type="entry name" value="Schlafen_AlbA_2_dom"/>
</dbReference>
<feature type="domain" description="Schlafen AlbA-2" evidence="2">
    <location>
        <begin position="20"/>
        <end position="141"/>
    </location>
</feature>
<dbReference type="Pfam" id="PF04326">
    <property type="entry name" value="SLFN_AlbA_2"/>
    <property type="match status" value="1"/>
</dbReference>
<dbReference type="Pfam" id="PF13749">
    <property type="entry name" value="HATPase_c_4"/>
    <property type="match status" value="1"/>
</dbReference>
<dbReference type="Gene3D" id="3.30.950.30">
    <property type="entry name" value="Schlafen, AAA domain"/>
    <property type="match status" value="1"/>
</dbReference>
<evidence type="ECO:0000259" key="2">
    <source>
        <dbReference type="Pfam" id="PF04326"/>
    </source>
</evidence>
<organism evidence="4 5">
    <name type="scientific">Phocaeicola vulgatus</name>
    <name type="common">Bacteroides vulgatus</name>
    <dbReference type="NCBI Taxonomy" id="821"/>
    <lineage>
        <taxon>Bacteria</taxon>
        <taxon>Pseudomonadati</taxon>
        <taxon>Bacteroidota</taxon>
        <taxon>Bacteroidia</taxon>
        <taxon>Bacteroidales</taxon>
        <taxon>Bacteroidaceae</taxon>
        <taxon>Phocaeicola</taxon>
    </lineage>
</organism>
<dbReference type="Gene3D" id="3.30.565.60">
    <property type="match status" value="1"/>
</dbReference>
<proteinExistence type="predicted"/>
<feature type="domain" description="Filamentation induced by cAMP protein Fic-like C-terminal" evidence="3">
    <location>
        <begin position="469"/>
        <end position="515"/>
    </location>
</feature>
<evidence type="ECO:0000259" key="3">
    <source>
        <dbReference type="Pfam" id="PF21247"/>
    </source>
</evidence>
<dbReference type="Proteomes" id="UP000095333">
    <property type="component" value="Unassembled WGS sequence"/>
</dbReference>
<dbReference type="PANTHER" id="PTHR30595">
    <property type="entry name" value="GLPR-RELATED TRANSCRIPTIONAL REPRESSOR"/>
    <property type="match status" value="1"/>
</dbReference>
<dbReference type="InterPro" id="IPR038475">
    <property type="entry name" value="RecG_C_sf"/>
</dbReference>
<evidence type="ECO:0000313" key="4">
    <source>
        <dbReference type="EMBL" id="CUP44180.1"/>
    </source>
</evidence>
<dbReference type="InterPro" id="IPR038461">
    <property type="entry name" value="Schlafen_AlbA_2_dom_sf"/>
</dbReference>
<dbReference type="AlphaFoldDB" id="A0A174NCL0"/>
<evidence type="ECO:0000313" key="5">
    <source>
        <dbReference type="Proteomes" id="UP000095333"/>
    </source>
</evidence>
<reference evidence="4 5" key="1">
    <citation type="submission" date="2015-09" db="EMBL/GenBank/DDBJ databases">
        <authorList>
            <consortium name="Pathogen Informatics"/>
        </authorList>
    </citation>
    <scope>NUCLEOTIDE SEQUENCE [LARGE SCALE GENOMIC DNA]</scope>
    <source>
        <strain evidence="4 5">2789STDY5834842</strain>
    </source>
</reference>
<evidence type="ECO:0000256" key="1">
    <source>
        <dbReference type="SAM" id="MobiDB-lite"/>
    </source>
</evidence>
<accession>A0A174NCL0</accession>
<protein>
    <submittedName>
        <fullName evidence="4">Transcriptional regulator</fullName>
    </submittedName>
</protein>
<gene>
    <name evidence="4" type="ORF">ERS852457_04106</name>
</gene>
<dbReference type="Pfam" id="PF21247">
    <property type="entry name" value="Fic-like_C"/>
    <property type="match status" value="1"/>
</dbReference>
<dbReference type="InterPro" id="IPR049514">
    <property type="entry name" value="Fic-like_C"/>
</dbReference>
<dbReference type="EMBL" id="CYZI01000054">
    <property type="protein sequence ID" value="CUP44180.1"/>
    <property type="molecule type" value="Genomic_DNA"/>
</dbReference>
<dbReference type="PANTHER" id="PTHR30595:SF6">
    <property type="entry name" value="SCHLAFEN ALBA-2 DOMAIN-CONTAINING PROTEIN"/>
    <property type="match status" value="1"/>
</dbReference>
<sequence length="527" mass="60674">MTEHTTDIEGRLRALISRGETSDVEFKSARGGFPGSFWESYSAFANTDGGTIVLGVVEKNNRFFFDGLTEETIIRYKKNFWDCAHNRGKVSVCLPRESDVRIEQIEESYILICDIPRASYELRPVYITTNPFGNTYRRNHEGDYLCNDAEVRRMFADANHDRHPQDGCILVGFEFERDIDKESLQQYRQTLASLQPTHPWVGISDMDFLRKTGAYATEYATGKEGFTLAGLLMFGKYDSIINRSGDPMYFVDYRERVATDNPDIRWTHRIYPDGLWEANLYQFYVRVYNRLIQSLPRPFMMKDGVRQEETPAHDAVREALINCIVHQDVNAQGHIIVERTDDSLVFMNQGMMLVSRQQYFEGGRSICRNPTLQKMFMLLGRAEKAGSGVDKIVNGWQSLGWPLPTVTEETRPDYVVLTMQLGGKTDKKTTQENNPRKQPKKTTQENNLRKPNKQDLRKEEILKFCVEPKSLFDIMQYLNLKARKNVMNVYINPMLAAGVLKMTEPDNPTSRNQMYVATEEAPEQGEA</sequence>
<feature type="region of interest" description="Disordered" evidence="1">
    <location>
        <begin position="421"/>
        <end position="454"/>
    </location>
</feature>
<dbReference type="RefSeq" id="WP_057250962.1">
    <property type="nucleotide sequence ID" value="NZ_CYZI01000054.1"/>
</dbReference>
<name>A0A174NCL0_PHOVU</name>